<evidence type="ECO:0000313" key="5">
    <source>
        <dbReference type="Proteomes" id="UP000565719"/>
    </source>
</evidence>
<dbReference type="AlphaFoldDB" id="A0A427U091"/>
<evidence type="ECO:0000313" key="4">
    <source>
        <dbReference type="Proteomes" id="UP000269041"/>
    </source>
</evidence>
<accession>A0A427U091</accession>
<sequence>MKMTTTLLATLLLASTGAVANTAALTDQENQLIERAATLDMRGCAVASLEELRNPERRNALNSLFQSMNMELQGIGYESMGAELPSSEQMATAILAMCKAKY</sequence>
<reference evidence="3 4" key="1">
    <citation type="submission" date="2018-12" db="EMBL/GenBank/DDBJ databases">
        <title>Genomic taxonomy of the Vibrionaceae family.</title>
        <authorList>
            <person name="Gomez-Gil B."/>
            <person name="Enciso-Ibarra K."/>
        </authorList>
    </citation>
    <scope>NUCLEOTIDE SEQUENCE [LARGE SCALE GENOMIC DNA]</scope>
    <source>
        <strain evidence="3 4">CAIM 594</strain>
    </source>
</reference>
<protein>
    <submittedName>
        <fullName evidence="3">Uncharacterized protein</fullName>
    </submittedName>
</protein>
<comment type="caution">
    <text evidence="3">The sequence shown here is derived from an EMBL/GenBank/DDBJ whole genome shotgun (WGS) entry which is preliminary data.</text>
</comment>
<evidence type="ECO:0000256" key="1">
    <source>
        <dbReference type="SAM" id="SignalP"/>
    </source>
</evidence>
<reference evidence="2 5" key="2">
    <citation type="submission" date="2019-09" db="EMBL/GenBank/DDBJ databases">
        <title>Draft genome sequencing and comparative genomics of hatchery-associated Vibrios.</title>
        <authorList>
            <person name="Kehlet-Delgado H."/>
            <person name="Mueller R.S."/>
        </authorList>
    </citation>
    <scope>NUCLEOTIDE SEQUENCE [LARGE SCALE GENOMIC DNA]</scope>
    <source>
        <strain evidence="2 5">99-46-Y</strain>
    </source>
</reference>
<feature type="chain" id="PRO_5044603564" evidence="1">
    <location>
        <begin position="21"/>
        <end position="102"/>
    </location>
</feature>
<feature type="signal peptide" evidence="1">
    <location>
        <begin position="1"/>
        <end position="20"/>
    </location>
</feature>
<evidence type="ECO:0000313" key="3">
    <source>
        <dbReference type="EMBL" id="RSD30189.1"/>
    </source>
</evidence>
<proteinExistence type="predicted"/>
<dbReference type="EMBL" id="RSFA01000079">
    <property type="protein sequence ID" value="RSD30189.1"/>
    <property type="molecule type" value="Genomic_DNA"/>
</dbReference>
<dbReference type="Proteomes" id="UP000565719">
    <property type="component" value="Unassembled WGS sequence"/>
</dbReference>
<keyword evidence="4" id="KW-1185">Reference proteome</keyword>
<gene>
    <name evidence="3" type="ORF">EJA03_15285</name>
    <name evidence="2" type="ORF">F0225_11545</name>
</gene>
<dbReference type="Proteomes" id="UP000269041">
    <property type="component" value="Unassembled WGS sequence"/>
</dbReference>
<dbReference type="OrthoDB" id="5876972at2"/>
<evidence type="ECO:0000313" key="2">
    <source>
        <dbReference type="EMBL" id="NOH71965.1"/>
    </source>
</evidence>
<dbReference type="RefSeq" id="WP_125322594.1">
    <property type="nucleotide sequence ID" value="NZ_AP024890.1"/>
</dbReference>
<name>A0A427U091_9VIBR</name>
<keyword evidence="1" id="KW-0732">Signal</keyword>
<organism evidence="3 4">
    <name type="scientific">Vibrio pectenicida</name>
    <dbReference type="NCBI Taxonomy" id="62763"/>
    <lineage>
        <taxon>Bacteria</taxon>
        <taxon>Pseudomonadati</taxon>
        <taxon>Pseudomonadota</taxon>
        <taxon>Gammaproteobacteria</taxon>
        <taxon>Vibrionales</taxon>
        <taxon>Vibrionaceae</taxon>
        <taxon>Vibrio</taxon>
    </lineage>
</organism>
<dbReference type="EMBL" id="VTXC01000028">
    <property type="protein sequence ID" value="NOH71965.1"/>
    <property type="molecule type" value="Genomic_DNA"/>
</dbReference>